<reference evidence="4" key="1">
    <citation type="submission" date="2019-08" db="EMBL/GenBank/DDBJ databases">
        <authorList>
            <person name="Kucharzyk K."/>
            <person name="Murdoch R.W."/>
            <person name="Higgins S."/>
            <person name="Loffler F."/>
        </authorList>
    </citation>
    <scope>NUCLEOTIDE SEQUENCE</scope>
</reference>
<protein>
    <recommendedName>
        <fullName evidence="3">tRNA-binding domain-containing protein</fullName>
    </recommendedName>
</protein>
<evidence type="ECO:0000313" key="4">
    <source>
        <dbReference type="EMBL" id="MPN63122.1"/>
    </source>
</evidence>
<dbReference type="SUPFAM" id="SSF50249">
    <property type="entry name" value="Nucleic acid-binding proteins"/>
    <property type="match status" value="1"/>
</dbReference>
<accession>A0A645JIR5</accession>
<dbReference type="GO" id="GO:0000049">
    <property type="term" value="F:tRNA binding"/>
    <property type="evidence" value="ECO:0007669"/>
    <property type="project" value="UniProtKB-KW"/>
</dbReference>
<dbReference type="Gene3D" id="2.40.50.140">
    <property type="entry name" value="Nucleic acid-binding proteins"/>
    <property type="match status" value="1"/>
</dbReference>
<keyword evidence="1" id="KW-0820">tRNA-binding</keyword>
<dbReference type="InterPro" id="IPR012340">
    <property type="entry name" value="NA-bd_OB-fold"/>
</dbReference>
<evidence type="ECO:0000256" key="2">
    <source>
        <dbReference type="ARBA" id="ARBA00022884"/>
    </source>
</evidence>
<feature type="domain" description="TRNA-binding" evidence="3">
    <location>
        <begin position="1"/>
        <end position="39"/>
    </location>
</feature>
<dbReference type="AlphaFoldDB" id="A0A645JIR5"/>
<comment type="caution">
    <text evidence="4">The sequence shown here is derived from an EMBL/GenBank/DDBJ whole genome shotgun (WGS) entry which is preliminary data.</text>
</comment>
<proteinExistence type="predicted"/>
<sequence>MKFGMSEGMVLAASDPDGTTAGLYILAPDDGATPGMRVK</sequence>
<dbReference type="PROSITE" id="PS50886">
    <property type="entry name" value="TRBD"/>
    <property type="match status" value="1"/>
</dbReference>
<keyword evidence="2" id="KW-0694">RNA-binding</keyword>
<organism evidence="4">
    <name type="scientific">bioreactor metagenome</name>
    <dbReference type="NCBI Taxonomy" id="1076179"/>
    <lineage>
        <taxon>unclassified sequences</taxon>
        <taxon>metagenomes</taxon>
        <taxon>ecological metagenomes</taxon>
    </lineage>
</organism>
<evidence type="ECO:0000259" key="3">
    <source>
        <dbReference type="PROSITE" id="PS50886"/>
    </source>
</evidence>
<dbReference type="EMBL" id="VSSQ01142095">
    <property type="protein sequence ID" value="MPN63122.1"/>
    <property type="molecule type" value="Genomic_DNA"/>
</dbReference>
<gene>
    <name evidence="4" type="ORF">SDC9_210876</name>
</gene>
<evidence type="ECO:0000256" key="1">
    <source>
        <dbReference type="ARBA" id="ARBA00022555"/>
    </source>
</evidence>
<dbReference type="InterPro" id="IPR002547">
    <property type="entry name" value="tRNA-bd_dom"/>
</dbReference>
<name>A0A645JIR5_9ZZZZ</name>